<dbReference type="EC" id="3.4.11.-" evidence="10"/>
<evidence type="ECO:0000256" key="4">
    <source>
        <dbReference type="ARBA" id="ARBA00022801"/>
    </source>
</evidence>
<dbReference type="GO" id="GO:0006508">
    <property type="term" value="P:proteolysis"/>
    <property type="evidence" value="ECO:0007669"/>
    <property type="project" value="UniProtKB-KW"/>
</dbReference>
<dbReference type="GO" id="GO:0043171">
    <property type="term" value="P:peptide catabolic process"/>
    <property type="evidence" value="ECO:0007669"/>
    <property type="project" value="TreeGrafter"/>
</dbReference>
<dbReference type="InParanoid" id="K0KM87"/>
<comment type="cofactor">
    <cofactor evidence="8 10">
        <name>Zn(2+)</name>
        <dbReference type="ChEBI" id="CHEBI:29105"/>
    </cofactor>
    <text evidence="8 10">Binds 1 zinc ion per subunit.</text>
</comment>
<dbReference type="Pfam" id="PF11838">
    <property type="entry name" value="ERAP1_C"/>
    <property type="match status" value="1"/>
</dbReference>
<dbReference type="HOGENOM" id="CLU_003705_3_0_1"/>
<proteinExistence type="inferred from homology"/>
<dbReference type="GO" id="GO:0016020">
    <property type="term" value="C:membrane"/>
    <property type="evidence" value="ECO:0007669"/>
    <property type="project" value="TreeGrafter"/>
</dbReference>
<dbReference type="STRING" id="1206466.K0KM87"/>
<evidence type="ECO:0000313" key="15">
    <source>
        <dbReference type="Proteomes" id="UP000009328"/>
    </source>
</evidence>
<dbReference type="Gene3D" id="2.60.40.1730">
    <property type="entry name" value="tricorn interacting facor f3 domain"/>
    <property type="match status" value="1"/>
</dbReference>
<evidence type="ECO:0000256" key="5">
    <source>
        <dbReference type="ARBA" id="ARBA00022833"/>
    </source>
</evidence>
<keyword evidence="10 14" id="KW-0031">Aminopeptidase</keyword>
<dbReference type="GO" id="GO:0070006">
    <property type="term" value="F:metalloaminopeptidase activity"/>
    <property type="evidence" value="ECO:0007669"/>
    <property type="project" value="TreeGrafter"/>
</dbReference>
<dbReference type="Pfam" id="PF01433">
    <property type="entry name" value="Peptidase_M1"/>
    <property type="match status" value="1"/>
</dbReference>
<dbReference type="CDD" id="cd09601">
    <property type="entry name" value="M1_APN-Q_like"/>
    <property type="match status" value="1"/>
</dbReference>
<comment type="caution">
    <text evidence="14">The sequence shown here is derived from an EMBL/GenBank/DDBJ whole genome shotgun (WGS) entry which is preliminary data.</text>
</comment>
<dbReference type="InterPro" id="IPR034016">
    <property type="entry name" value="M1_APN-typ"/>
</dbReference>
<keyword evidence="5 8" id="KW-0862">Zinc</keyword>
<evidence type="ECO:0000259" key="12">
    <source>
        <dbReference type="Pfam" id="PF11838"/>
    </source>
</evidence>
<organism evidence="14 15">
    <name type="scientific">Wickerhamomyces ciferrii (strain ATCC 14091 / BCRC 22168 / CBS 111 / JCM 3599 / NBRC 0793 / NRRL Y-1031 F-60-10)</name>
    <name type="common">Yeast</name>
    <name type="synonym">Pichia ciferrii</name>
    <dbReference type="NCBI Taxonomy" id="1206466"/>
    <lineage>
        <taxon>Eukaryota</taxon>
        <taxon>Fungi</taxon>
        <taxon>Dikarya</taxon>
        <taxon>Ascomycota</taxon>
        <taxon>Saccharomycotina</taxon>
        <taxon>Saccharomycetes</taxon>
        <taxon>Phaffomycetales</taxon>
        <taxon>Wickerhamomycetaceae</taxon>
        <taxon>Wickerhamomyces</taxon>
    </lineage>
</organism>
<dbReference type="Gene3D" id="1.10.390.10">
    <property type="entry name" value="Neutral Protease Domain 2"/>
    <property type="match status" value="1"/>
</dbReference>
<dbReference type="GO" id="GO:0042277">
    <property type="term" value="F:peptide binding"/>
    <property type="evidence" value="ECO:0007669"/>
    <property type="project" value="TreeGrafter"/>
</dbReference>
<feature type="binding site" evidence="8">
    <location>
        <position position="321"/>
    </location>
    <ligand>
        <name>Zn(2+)</name>
        <dbReference type="ChEBI" id="CHEBI:29105"/>
        <note>catalytic</note>
    </ligand>
</feature>
<evidence type="ECO:0000313" key="14">
    <source>
        <dbReference type="EMBL" id="CCH42494.1"/>
    </source>
</evidence>
<feature type="domain" description="ERAP1-like C-terminal" evidence="12">
    <location>
        <begin position="549"/>
        <end position="888"/>
    </location>
</feature>
<keyword evidence="4 10" id="KW-0378">Hydrolase</keyword>
<evidence type="ECO:0000259" key="11">
    <source>
        <dbReference type="Pfam" id="PF01433"/>
    </source>
</evidence>
<dbReference type="Pfam" id="PF17900">
    <property type="entry name" value="Peptidase_M1_N"/>
    <property type="match status" value="1"/>
</dbReference>
<dbReference type="InterPro" id="IPR024571">
    <property type="entry name" value="ERAP1-like_C_dom"/>
</dbReference>
<feature type="domain" description="Peptidase M1 membrane alanine aminopeptidase" evidence="11">
    <location>
        <begin position="251"/>
        <end position="478"/>
    </location>
</feature>
<keyword evidence="15" id="KW-1185">Reference proteome</keyword>
<dbReference type="Gene3D" id="2.60.40.1910">
    <property type="match status" value="1"/>
</dbReference>
<evidence type="ECO:0000256" key="6">
    <source>
        <dbReference type="ARBA" id="ARBA00023049"/>
    </source>
</evidence>
<feature type="domain" description="Aminopeptidase N-like N-terminal" evidence="13">
    <location>
        <begin position="12"/>
        <end position="207"/>
    </location>
</feature>
<dbReference type="eggNOG" id="KOG1046">
    <property type="taxonomic scope" value="Eukaryota"/>
</dbReference>
<evidence type="ECO:0000256" key="7">
    <source>
        <dbReference type="PIRSR" id="PIRSR634016-1"/>
    </source>
</evidence>
<dbReference type="EMBL" id="CAIF01000047">
    <property type="protein sequence ID" value="CCH42494.1"/>
    <property type="molecule type" value="Genomic_DNA"/>
</dbReference>
<protein>
    <recommendedName>
        <fullName evidence="10">Aminopeptidase</fullName>
        <ecNumber evidence="10">3.4.11.-</ecNumber>
    </recommendedName>
</protein>
<keyword evidence="6 10" id="KW-0482">Metalloprotease</keyword>
<dbReference type="InterPro" id="IPR045357">
    <property type="entry name" value="Aminopeptidase_N-like_N"/>
</dbReference>
<sequence>MSLLSLSNTFDPTLYSLNLDIDHQKSNFNGQLTISLQRNKNNGDGDVSSFKFSLNSSELVVLSAIFIDDSQIEHKAKISYDRSNELVNLSTEQDLNSNAALSLNLKFLGKINTIKTYRDFTKGIFKTNYLDDRNNNSTNYIIATHSQASFARFIYPCIDEPNSKAQFQLTIKTSETFTVLSNSLPTSREIKDQKQIVEFSKTPLMNSSIFGFIIGDLELIESQVQLSQGSKSIPLRFFTPIGEISKAVYPHDIASKILPFISKLFPKTSYPLEKLDFISLPFLSDGAMENFGLITIQSSHILVDSLKDKEQLKNIRQLIAHEIIHHWVGNNVSFDEWSHLWLNESFATWFAYYVLAQLKIDDDDQRIWEQLTNIDLESIFESDSHIGSKSIVTNLDNPNVKSTQDAFQVHSYNKGIQFLRMFANVVENKEFNDNLPRFVESLDKFIHEWEFKTIKPMNIWKWFHDDSNLDLLGFTHSWLRTPGFPIVSVSINEEGLIQLEQHRFLETPIDNEDVPYHIPLAIKLKDGSIINKIMNDRSMILKEINIDEFVKLNTNRIGIYRAHYKSQKFIDNLIKNYELLSLQDLFGIFHDFNIIIGNEHHQTDDDIIGFLKISEKVINNDVLQFPILQHVLNNLEVLENSYKIHSSIDQYKSFSNWLQELNLKLFGKLEWKEVNYSKLSKPELETRKHILSIGLSIPKINKIHEFFFKKIQHGPRQSVPEEFLVPIFQSISLTANQTTWKKILSLVKSPGATTNHVIQGSDIDIQNAAIRSLGFTKDVSLVKRVLNFVQTNIDSNMVELALVGLLYNRESNKTSLWDWFKLNYEHWVMRSLRPGSKYSAELGKTTKNITIIVLSVFISDNDKEKRDEWVKEQIKKLPEHGLKENVSIVEDSQKEKLIISKSIGAVVSYLK</sequence>
<reference evidence="14 15" key="1">
    <citation type="journal article" date="2012" name="Eukaryot. Cell">
        <title>Draft genome sequence of Wickerhamomyces ciferrii NRRL Y-1031 F-60-10.</title>
        <authorList>
            <person name="Schneider J."/>
            <person name="Andrea H."/>
            <person name="Blom J."/>
            <person name="Jaenicke S."/>
            <person name="Ruckert C."/>
            <person name="Schorsch C."/>
            <person name="Szczepanowski R."/>
            <person name="Farwick M."/>
            <person name="Goesmann A."/>
            <person name="Puhler A."/>
            <person name="Schaffer S."/>
            <person name="Tauch A."/>
            <person name="Kohler T."/>
            <person name="Brinkrolf K."/>
        </authorList>
    </citation>
    <scope>NUCLEOTIDE SEQUENCE [LARGE SCALE GENOMIC DNA]</scope>
    <source>
        <strain evidence="15">ATCC 14091 / BCRC 22168 / CBS 111 / JCM 3599 / NBRC 0793 / NRRL Y-1031 F-60-10</strain>
    </source>
</reference>
<dbReference type="InterPro" id="IPR014782">
    <property type="entry name" value="Peptidase_M1_dom"/>
</dbReference>
<dbReference type="AlphaFoldDB" id="K0KM87"/>
<dbReference type="PRINTS" id="PR00756">
    <property type="entry name" value="ALADIPTASE"/>
</dbReference>
<dbReference type="Proteomes" id="UP000009328">
    <property type="component" value="Unassembled WGS sequence"/>
</dbReference>
<evidence type="ECO:0000256" key="8">
    <source>
        <dbReference type="PIRSR" id="PIRSR634016-3"/>
    </source>
</evidence>
<feature type="active site" description="Proton acceptor" evidence="7">
    <location>
        <position position="322"/>
    </location>
</feature>
<dbReference type="InterPro" id="IPR001930">
    <property type="entry name" value="Peptidase_M1"/>
</dbReference>
<dbReference type="SUPFAM" id="SSF55486">
    <property type="entry name" value="Metalloproteases ('zincins'), catalytic domain"/>
    <property type="match status" value="1"/>
</dbReference>
<dbReference type="GO" id="GO:0005737">
    <property type="term" value="C:cytoplasm"/>
    <property type="evidence" value="ECO:0007669"/>
    <property type="project" value="TreeGrafter"/>
</dbReference>
<evidence type="ECO:0000259" key="13">
    <source>
        <dbReference type="Pfam" id="PF17900"/>
    </source>
</evidence>
<evidence type="ECO:0000256" key="1">
    <source>
        <dbReference type="ARBA" id="ARBA00010136"/>
    </source>
</evidence>
<accession>K0KM87</accession>
<evidence type="ECO:0000256" key="2">
    <source>
        <dbReference type="ARBA" id="ARBA00022670"/>
    </source>
</evidence>
<dbReference type="PANTHER" id="PTHR11533">
    <property type="entry name" value="PROTEASE M1 ZINC METALLOPROTEASE"/>
    <property type="match status" value="1"/>
</dbReference>
<dbReference type="FunCoup" id="K0KM87">
    <property type="interactions" value="108"/>
</dbReference>
<dbReference type="SUPFAM" id="SSF63737">
    <property type="entry name" value="Leukotriene A4 hydrolase N-terminal domain"/>
    <property type="match status" value="1"/>
</dbReference>
<keyword evidence="3 8" id="KW-0479">Metal-binding</keyword>
<dbReference type="InterPro" id="IPR027268">
    <property type="entry name" value="Peptidase_M4/M1_CTD_sf"/>
</dbReference>
<comment type="similarity">
    <text evidence="1 10">Belongs to the peptidase M1 family.</text>
</comment>
<feature type="binding site" evidence="8">
    <location>
        <position position="325"/>
    </location>
    <ligand>
        <name>Zn(2+)</name>
        <dbReference type="ChEBI" id="CHEBI:29105"/>
        <note>catalytic</note>
    </ligand>
</feature>
<dbReference type="InterPro" id="IPR050344">
    <property type="entry name" value="Peptidase_M1_aminopeptidases"/>
</dbReference>
<evidence type="ECO:0000256" key="10">
    <source>
        <dbReference type="RuleBase" id="RU364040"/>
    </source>
</evidence>
<evidence type="ECO:0000256" key="3">
    <source>
        <dbReference type="ARBA" id="ARBA00022723"/>
    </source>
</evidence>
<dbReference type="InterPro" id="IPR042097">
    <property type="entry name" value="Aminopeptidase_N-like_N_sf"/>
</dbReference>
<feature type="binding site" evidence="8">
    <location>
        <position position="344"/>
    </location>
    <ligand>
        <name>Zn(2+)</name>
        <dbReference type="ChEBI" id="CHEBI:29105"/>
        <note>catalytic</note>
    </ligand>
</feature>
<dbReference type="PANTHER" id="PTHR11533:SF299">
    <property type="entry name" value="AMINOPEPTIDASE"/>
    <property type="match status" value="1"/>
</dbReference>
<keyword evidence="2 10" id="KW-0645">Protease</keyword>
<name>K0KM87_WICCF</name>
<gene>
    <name evidence="14" type="ORF">BN7_2039</name>
</gene>
<feature type="site" description="Transition state stabilizer" evidence="9">
    <location>
        <position position="412"/>
    </location>
</feature>
<dbReference type="GO" id="GO:0008270">
    <property type="term" value="F:zinc ion binding"/>
    <property type="evidence" value="ECO:0007669"/>
    <property type="project" value="UniProtKB-UniRule"/>
</dbReference>
<evidence type="ECO:0000256" key="9">
    <source>
        <dbReference type="PIRSR" id="PIRSR634016-4"/>
    </source>
</evidence>